<evidence type="ECO:0000256" key="1">
    <source>
        <dbReference type="SAM" id="MobiDB-lite"/>
    </source>
</evidence>
<dbReference type="AlphaFoldDB" id="A0AAQ3K634"/>
<reference evidence="2 3" key="1">
    <citation type="submission" date="2023-10" db="EMBL/GenBank/DDBJ databases">
        <title>Chromosome-scale genome assembly provides insights into flower coloration mechanisms of Canna indica.</title>
        <authorList>
            <person name="Li C."/>
        </authorList>
    </citation>
    <scope>NUCLEOTIDE SEQUENCE [LARGE SCALE GENOMIC DNA]</scope>
    <source>
        <tissue evidence="2">Flower</tissue>
    </source>
</reference>
<organism evidence="2 3">
    <name type="scientific">Canna indica</name>
    <name type="common">Indian-shot</name>
    <dbReference type="NCBI Taxonomy" id="4628"/>
    <lineage>
        <taxon>Eukaryota</taxon>
        <taxon>Viridiplantae</taxon>
        <taxon>Streptophyta</taxon>
        <taxon>Embryophyta</taxon>
        <taxon>Tracheophyta</taxon>
        <taxon>Spermatophyta</taxon>
        <taxon>Magnoliopsida</taxon>
        <taxon>Liliopsida</taxon>
        <taxon>Zingiberales</taxon>
        <taxon>Cannaceae</taxon>
        <taxon>Canna</taxon>
    </lineage>
</organism>
<gene>
    <name evidence="2" type="ORF">Cni_G10432</name>
</gene>
<protein>
    <submittedName>
        <fullName evidence="2">Uncharacterized protein</fullName>
    </submittedName>
</protein>
<feature type="compositionally biased region" description="Polar residues" evidence="1">
    <location>
        <begin position="18"/>
        <end position="28"/>
    </location>
</feature>
<evidence type="ECO:0000313" key="2">
    <source>
        <dbReference type="EMBL" id="WOL01715.1"/>
    </source>
</evidence>
<dbReference type="EMBL" id="CP136892">
    <property type="protein sequence ID" value="WOL01715.1"/>
    <property type="molecule type" value="Genomic_DNA"/>
</dbReference>
<proteinExistence type="predicted"/>
<keyword evidence="3" id="KW-1185">Reference proteome</keyword>
<name>A0AAQ3K634_9LILI</name>
<feature type="region of interest" description="Disordered" evidence="1">
    <location>
        <begin position="137"/>
        <end position="162"/>
    </location>
</feature>
<evidence type="ECO:0000313" key="3">
    <source>
        <dbReference type="Proteomes" id="UP001327560"/>
    </source>
</evidence>
<feature type="region of interest" description="Disordered" evidence="1">
    <location>
        <begin position="1"/>
        <end position="53"/>
    </location>
</feature>
<sequence length="180" mass="20166">MEAGPQHSPSPAEFRRQPGSSKTSSQLHSPRFGSQPADSPRFGSQTADSLSPRFRNRTTASLLDLYELRIIISHLTRVLTPRSTPNQPKSQRSTLYDSFELRAVTSQLDRTLRAAQTSSLLYSSPKNVKQICSCRNRSKKLKSEPENTPANSTPVAQRGRGIMPKIWNKLKRAFRRSQSG</sequence>
<feature type="compositionally biased region" description="Polar residues" evidence="1">
    <location>
        <begin position="146"/>
        <end position="155"/>
    </location>
</feature>
<accession>A0AAQ3K634</accession>
<dbReference type="Proteomes" id="UP001327560">
    <property type="component" value="Chromosome 3"/>
</dbReference>